<evidence type="ECO:0000259" key="15">
    <source>
        <dbReference type="Pfam" id="PF00391"/>
    </source>
</evidence>
<dbReference type="GO" id="GO:0006094">
    <property type="term" value="P:gluconeogenesis"/>
    <property type="evidence" value="ECO:0007669"/>
    <property type="project" value="UniProtKB-UniPathway"/>
</dbReference>
<evidence type="ECO:0000256" key="4">
    <source>
        <dbReference type="ARBA" id="ARBA00007837"/>
    </source>
</evidence>
<sequence>MRYNLRLERKTLPSTFDRLKDWLTRRRQGVPPRHFTPPAGLLERYRHYKRLLAANSAILAILADLQHKRDEEYLFDMAYLRGAVNRLEREVETLVDALISLSGGGYRGLETARQKIAARLRAELTPPEIAPEPLTLSLAQVKAGAFYGGKAEKLGELVRKGFPVPRGFAVSAYAQRLYFQDSGLENHIREAVNQADIRDLESLRRTGEAIREKILATPLPAPLVSALREQLGHLGVPRVAVRSSGLQEDGLASFAGQFETFLNVPPEQVPEKYQEVLASQFTPRALYYCHARGFSYQEMAMGVLIMEMVEAKAAGVVYTADPRTGEAVTIIHAVRGLGTGAVGGQLEPDVYRVKNATILEQHLSHGTKMHRPAPGGGVQEAEVGTEYAGPCLTPEQVLELAALAARAADHFGVPQDLEWALDSRGQLWLLQARPLRLARAANSTYLPPRLKEVEVLVESGRIASRGAAAGPVYLLSDGDLGQVPPGVVLVTASAPPEYGLVVGRVAAVVSEGGSVTSHLATVLREAGVPALFGVRDATRILKPGQVVTVDAYYGNIYPGRQEALLKAPTGDSFVRQTRAWQTLDRLLKHITPLNLMDPRSKNFVPEGCETYHDITRFAHEKAMVELFEVTKAAGRREYSRQLKSTLPLEIHVVDLGGGLRPEALESSVITPEDIVSAPMQAYWRGMCAVGWKGPKPLDLAGFISVVMGAASDTNPMDRLQEENFALIAADYLNFSSRLGYHFTTVEAFFGSPDDSYITLVFYGGGADLSRRVRRVEFLRRVLEHLEFRVETKGDSITARLDGKGPELLAEKLELLGRLIMVSKQLDITMDHDALVESYYQEFITTHDLSL</sequence>
<feature type="domain" description="PEP-utilising enzyme mobile" evidence="15">
    <location>
        <begin position="484"/>
        <end position="554"/>
    </location>
</feature>
<evidence type="ECO:0000256" key="8">
    <source>
        <dbReference type="ARBA" id="ARBA00022723"/>
    </source>
</evidence>
<dbReference type="Gene3D" id="3.30.1490.20">
    <property type="entry name" value="ATP-grasp fold, A domain"/>
    <property type="match status" value="1"/>
</dbReference>
<name>A0A7C5EN22_9BACT</name>
<dbReference type="InterPro" id="IPR008279">
    <property type="entry name" value="PEP-util_enz_mobile_dom"/>
</dbReference>
<dbReference type="UniPathway" id="UPA00138"/>
<keyword evidence="12" id="KW-0460">Magnesium</keyword>
<feature type="domain" description="Pyruvate phosphate dikinase AMP/ATP-binding" evidence="16">
    <location>
        <begin position="148"/>
        <end position="443"/>
    </location>
</feature>
<dbReference type="Gene3D" id="3.30.470.20">
    <property type="entry name" value="ATP-grasp fold, B domain"/>
    <property type="match status" value="1"/>
</dbReference>
<comment type="pathway">
    <text evidence="3">Carbohydrate biosynthesis; gluconeogenesis.</text>
</comment>
<dbReference type="PANTHER" id="PTHR43030:SF1">
    <property type="entry name" value="PHOSPHOENOLPYRUVATE SYNTHASE"/>
    <property type="match status" value="1"/>
</dbReference>
<evidence type="ECO:0000256" key="2">
    <source>
        <dbReference type="ARBA" id="ARBA00002988"/>
    </source>
</evidence>
<dbReference type="EMBL" id="DTKJ01000066">
    <property type="protein sequence ID" value="HGZ12516.1"/>
    <property type="molecule type" value="Genomic_DNA"/>
</dbReference>
<evidence type="ECO:0000256" key="12">
    <source>
        <dbReference type="ARBA" id="ARBA00022842"/>
    </source>
</evidence>
<gene>
    <name evidence="17" type="ORF">ENW48_09915</name>
</gene>
<evidence type="ECO:0000256" key="1">
    <source>
        <dbReference type="ARBA" id="ARBA00001946"/>
    </source>
</evidence>
<keyword evidence="9" id="KW-0547">Nucleotide-binding</keyword>
<dbReference type="Pfam" id="PF00391">
    <property type="entry name" value="PEP-utilizers"/>
    <property type="match status" value="1"/>
</dbReference>
<evidence type="ECO:0000313" key="17">
    <source>
        <dbReference type="EMBL" id="HGZ12516.1"/>
    </source>
</evidence>
<comment type="function">
    <text evidence="2">Catalyzes the phosphorylation of pyruvate to phosphoenolpyruvate.</text>
</comment>
<evidence type="ECO:0000256" key="11">
    <source>
        <dbReference type="ARBA" id="ARBA00022840"/>
    </source>
</evidence>
<organism evidence="17">
    <name type="scientific">Desulfobacca acetoxidans</name>
    <dbReference type="NCBI Taxonomy" id="60893"/>
    <lineage>
        <taxon>Bacteria</taxon>
        <taxon>Pseudomonadati</taxon>
        <taxon>Thermodesulfobacteriota</taxon>
        <taxon>Desulfobaccia</taxon>
        <taxon>Desulfobaccales</taxon>
        <taxon>Desulfobaccaceae</taxon>
        <taxon>Desulfobacca</taxon>
    </lineage>
</organism>
<dbReference type="GO" id="GO:0005524">
    <property type="term" value="F:ATP binding"/>
    <property type="evidence" value="ECO:0007669"/>
    <property type="project" value="UniProtKB-KW"/>
</dbReference>
<reference evidence="17" key="1">
    <citation type="journal article" date="2020" name="mSystems">
        <title>Genome- and Community-Level Interaction Insights into Carbon Utilization and Element Cycling Functions of Hydrothermarchaeota in Hydrothermal Sediment.</title>
        <authorList>
            <person name="Zhou Z."/>
            <person name="Liu Y."/>
            <person name="Xu W."/>
            <person name="Pan J."/>
            <person name="Luo Z.H."/>
            <person name="Li M."/>
        </authorList>
    </citation>
    <scope>NUCLEOTIDE SEQUENCE [LARGE SCALE GENOMIC DNA]</scope>
    <source>
        <strain evidence="17">SpSt-853</strain>
    </source>
</reference>
<protein>
    <recommendedName>
        <fullName evidence="6">Phosphoenolpyruvate synthase</fullName>
        <ecNumber evidence="5">2.7.9.2</ecNumber>
    </recommendedName>
    <alternativeName>
        <fullName evidence="13">Pyruvate, water dikinase</fullName>
    </alternativeName>
</protein>
<proteinExistence type="inferred from homology"/>
<dbReference type="GO" id="GO:0008986">
    <property type="term" value="F:pyruvate, water dikinase activity"/>
    <property type="evidence" value="ECO:0007669"/>
    <property type="project" value="UniProtKB-EC"/>
</dbReference>
<comment type="similarity">
    <text evidence="4">Belongs to the PEP-utilizing enzyme family.</text>
</comment>
<evidence type="ECO:0000256" key="10">
    <source>
        <dbReference type="ARBA" id="ARBA00022777"/>
    </source>
</evidence>
<comment type="catalytic activity">
    <reaction evidence="14">
        <text>pyruvate + ATP + H2O = phosphoenolpyruvate + AMP + phosphate + 2 H(+)</text>
        <dbReference type="Rhea" id="RHEA:11364"/>
        <dbReference type="ChEBI" id="CHEBI:15361"/>
        <dbReference type="ChEBI" id="CHEBI:15377"/>
        <dbReference type="ChEBI" id="CHEBI:15378"/>
        <dbReference type="ChEBI" id="CHEBI:30616"/>
        <dbReference type="ChEBI" id="CHEBI:43474"/>
        <dbReference type="ChEBI" id="CHEBI:58702"/>
        <dbReference type="ChEBI" id="CHEBI:456215"/>
        <dbReference type="EC" id="2.7.9.2"/>
    </reaction>
</comment>
<dbReference type="PANTHER" id="PTHR43030">
    <property type="entry name" value="PHOSPHOENOLPYRUVATE SYNTHASE"/>
    <property type="match status" value="1"/>
</dbReference>
<evidence type="ECO:0000256" key="14">
    <source>
        <dbReference type="ARBA" id="ARBA00047700"/>
    </source>
</evidence>
<dbReference type="Gene3D" id="3.50.30.10">
    <property type="entry name" value="Phosphohistidine domain"/>
    <property type="match status" value="1"/>
</dbReference>
<keyword evidence="10" id="KW-0418">Kinase</keyword>
<dbReference type="GO" id="GO:0046872">
    <property type="term" value="F:metal ion binding"/>
    <property type="evidence" value="ECO:0007669"/>
    <property type="project" value="UniProtKB-KW"/>
</dbReference>
<dbReference type="InterPro" id="IPR036637">
    <property type="entry name" value="Phosphohistidine_dom_sf"/>
</dbReference>
<keyword evidence="11" id="KW-0067">ATP-binding</keyword>
<dbReference type="InterPro" id="IPR006319">
    <property type="entry name" value="PEP_synth"/>
</dbReference>
<evidence type="ECO:0000256" key="7">
    <source>
        <dbReference type="ARBA" id="ARBA00022679"/>
    </source>
</evidence>
<evidence type="ECO:0000259" key="16">
    <source>
        <dbReference type="Pfam" id="PF01326"/>
    </source>
</evidence>
<evidence type="ECO:0000256" key="5">
    <source>
        <dbReference type="ARBA" id="ARBA00011996"/>
    </source>
</evidence>
<dbReference type="SUPFAM" id="SSF56059">
    <property type="entry name" value="Glutathione synthetase ATP-binding domain-like"/>
    <property type="match status" value="1"/>
</dbReference>
<dbReference type="EC" id="2.7.9.2" evidence="5"/>
<keyword evidence="7" id="KW-0808">Transferase</keyword>
<evidence type="ECO:0000256" key="6">
    <source>
        <dbReference type="ARBA" id="ARBA00021623"/>
    </source>
</evidence>
<accession>A0A7C5EN22</accession>
<evidence type="ECO:0000256" key="9">
    <source>
        <dbReference type="ARBA" id="ARBA00022741"/>
    </source>
</evidence>
<comment type="cofactor">
    <cofactor evidence="1">
        <name>Mg(2+)</name>
        <dbReference type="ChEBI" id="CHEBI:18420"/>
    </cofactor>
</comment>
<dbReference type="Pfam" id="PF01326">
    <property type="entry name" value="PPDK_N"/>
    <property type="match status" value="1"/>
</dbReference>
<dbReference type="AlphaFoldDB" id="A0A7C5EN22"/>
<dbReference type="InterPro" id="IPR013815">
    <property type="entry name" value="ATP_grasp_subdomain_1"/>
</dbReference>
<evidence type="ECO:0000256" key="3">
    <source>
        <dbReference type="ARBA" id="ARBA00004742"/>
    </source>
</evidence>
<comment type="caution">
    <text evidence="17">The sequence shown here is derived from an EMBL/GenBank/DDBJ whole genome shotgun (WGS) entry which is preliminary data.</text>
</comment>
<dbReference type="InterPro" id="IPR002192">
    <property type="entry name" value="PPDK_AMP/ATP-bd"/>
</dbReference>
<evidence type="ECO:0000256" key="13">
    <source>
        <dbReference type="ARBA" id="ARBA00033470"/>
    </source>
</evidence>
<keyword evidence="8" id="KW-0479">Metal-binding</keyword>
<dbReference type="SUPFAM" id="SSF52009">
    <property type="entry name" value="Phosphohistidine domain"/>
    <property type="match status" value="1"/>
</dbReference>